<dbReference type="PANTHER" id="PTHR10361:SF28">
    <property type="entry name" value="P3 PROTEIN-RELATED"/>
    <property type="match status" value="1"/>
</dbReference>
<feature type="transmembrane region" description="Helical" evidence="8">
    <location>
        <begin position="176"/>
        <end position="200"/>
    </location>
</feature>
<evidence type="ECO:0000256" key="1">
    <source>
        <dbReference type="ARBA" id="ARBA00004141"/>
    </source>
</evidence>
<dbReference type="InterPro" id="IPR004710">
    <property type="entry name" value="Bilac:Na_transpt"/>
</dbReference>
<name>A0A2A4K2I8_HELVI</name>
<dbReference type="EMBL" id="NWSH01000220">
    <property type="protein sequence ID" value="PCG78269.1"/>
    <property type="molecule type" value="Genomic_DNA"/>
</dbReference>
<feature type="transmembrane region" description="Helical" evidence="8">
    <location>
        <begin position="309"/>
        <end position="329"/>
    </location>
</feature>
<keyword evidence="3 8" id="KW-0812">Transmembrane</keyword>
<comment type="caution">
    <text evidence="10">The sequence shown here is derived from an EMBL/GenBank/DDBJ whole genome shotgun (WGS) entry which is preliminary data.</text>
</comment>
<feature type="transmembrane region" description="Helical" evidence="8">
    <location>
        <begin position="335"/>
        <end position="354"/>
    </location>
</feature>
<dbReference type="InterPro" id="IPR002657">
    <property type="entry name" value="BilAc:Na_symport/Acr3"/>
</dbReference>
<evidence type="ECO:0000256" key="2">
    <source>
        <dbReference type="ARBA" id="ARBA00006528"/>
    </source>
</evidence>
<dbReference type="PANTHER" id="PTHR10361">
    <property type="entry name" value="SODIUM-BILE ACID COTRANSPORTER"/>
    <property type="match status" value="1"/>
</dbReference>
<feature type="transmembrane region" description="Helical" evidence="8">
    <location>
        <begin position="142"/>
        <end position="164"/>
    </location>
</feature>
<organism evidence="10">
    <name type="scientific">Heliothis virescens</name>
    <name type="common">Tobacco budworm moth</name>
    <dbReference type="NCBI Taxonomy" id="7102"/>
    <lineage>
        <taxon>Eukaryota</taxon>
        <taxon>Metazoa</taxon>
        <taxon>Ecdysozoa</taxon>
        <taxon>Arthropoda</taxon>
        <taxon>Hexapoda</taxon>
        <taxon>Insecta</taxon>
        <taxon>Pterygota</taxon>
        <taxon>Neoptera</taxon>
        <taxon>Endopterygota</taxon>
        <taxon>Lepidoptera</taxon>
        <taxon>Glossata</taxon>
        <taxon>Ditrysia</taxon>
        <taxon>Noctuoidea</taxon>
        <taxon>Noctuidae</taxon>
        <taxon>Heliothinae</taxon>
        <taxon>Heliothis</taxon>
    </lineage>
</organism>
<comment type="similarity">
    <text evidence="2">Belongs to the bile acid:sodium symporter (BASS) (TC 2.A.28) family.</text>
</comment>
<keyword evidence="4" id="KW-0769">Symport</keyword>
<sequence>MCPIWPLHLIILYLLALCPLWVICQAVPDLTATFLPENVTVNMNEYEYIDFNVTGTGMQAGDQFTLSTLNPHLAEAEWNSTYQLTDEHVQSSTFRGRMRVTGKFLGRTNVTLQARRGTQNYDVTNGGYPVIVVRPERVIDTIFTSSVATFVSLIFINFGCAMHWPTVKNVIKRPIGPLIGMCGQFLFMPLMSFGLGFLIFPDNPAMRLGMFFTGVAPGGGASNIWTFILGGNLNLSLAMTSISTLASFGFMPMWLFSLGQVVFRNAQIVVPYVRIATFVVGLLVPLGIGLAMQRFTPKIAAFMVRILKGFSTTLLLFIIIFAIVTNLYIFELFTWEIIVAGMGIPWLGYCFGYAAARVCRQPHEDALAISIETGIQNTGIAIFLLRYALGQPEADLTTVVPVSCAIMTPIPMTCIYIYQKIKACFINRRKHKKMLEEDITPRGDSPQPAIISTADLYGKSGKGLDMTPDVGTNNPEAGASVPN</sequence>
<dbReference type="InterPro" id="IPR038770">
    <property type="entry name" value="Na+/solute_symporter_sf"/>
</dbReference>
<evidence type="ECO:0000256" key="9">
    <source>
        <dbReference type="SAM" id="SignalP"/>
    </source>
</evidence>
<accession>A0A2A4K2I8</accession>
<evidence type="ECO:0000256" key="7">
    <source>
        <dbReference type="SAM" id="MobiDB-lite"/>
    </source>
</evidence>
<protein>
    <submittedName>
        <fullName evidence="10">Uncharacterized protein</fullName>
    </submittedName>
</protein>
<keyword evidence="5 8" id="KW-1133">Transmembrane helix</keyword>
<comment type="subcellular location">
    <subcellularLocation>
        <location evidence="1">Membrane</location>
        <topology evidence="1">Multi-pass membrane protein</topology>
    </subcellularLocation>
</comment>
<keyword evidence="6 8" id="KW-0472">Membrane</keyword>
<keyword evidence="9" id="KW-0732">Signal</keyword>
<feature type="transmembrane region" description="Helical" evidence="8">
    <location>
        <begin position="235"/>
        <end position="256"/>
    </location>
</feature>
<feature type="transmembrane region" description="Helical" evidence="8">
    <location>
        <begin position="206"/>
        <end position="228"/>
    </location>
</feature>
<dbReference type="GO" id="GO:0015293">
    <property type="term" value="F:symporter activity"/>
    <property type="evidence" value="ECO:0007669"/>
    <property type="project" value="UniProtKB-KW"/>
</dbReference>
<feature type="region of interest" description="Disordered" evidence="7">
    <location>
        <begin position="460"/>
        <end position="483"/>
    </location>
</feature>
<feature type="chain" id="PRO_5013399820" evidence="9">
    <location>
        <begin position="27"/>
        <end position="483"/>
    </location>
</feature>
<dbReference type="AlphaFoldDB" id="A0A2A4K2I8"/>
<feature type="signal peptide" evidence="9">
    <location>
        <begin position="1"/>
        <end position="26"/>
    </location>
</feature>
<proteinExistence type="inferred from homology"/>
<dbReference type="STRING" id="7102.A0A2A4K2I8"/>
<evidence type="ECO:0000256" key="3">
    <source>
        <dbReference type="ARBA" id="ARBA00022692"/>
    </source>
</evidence>
<feature type="transmembrane region" description="Helical" evidence="8">
    <location>
        <begin position="268"/>
        <end position="288"/>
    </location>
</feature>
<evidence type="ECO:0000256" key="6">
    <source>
        <dbReference type="ARBA" id="ARBA00023136"/>
    </source>
</evidence>
<reference evidence="10" key="1">
    <citation type="submission" date="2017-09" db="EMBL/GenBank/DDBJ databases">
        <title>Contemporary evolution of a Lepidopteran species, Heliothis virescens, in response to modern agricultural practices.</title>
        <authorList>
            <person name="Fritz M.L."/>
            <person name="Deyonke A.M."/>
            <person name="Papanicolaou A."/>
            <person name="Micinski S."/>
            <person name="Westbrook J."/>
            <person name="Gould F."/>
        </authorList>
    </citation>
    <scope>NUCLEOTIDE SEQUENCE [LARGE SCALE GENOMIC DNA]</scope>
    <source>
        <strain evidence="10">HvINT-</strain>
        <tissue evidence="10">Whole body</tissue>
    </source>
</reference>
<feature type="transmembrane region" description="Helical" evidence="8">
    <location>
        <begin position="399"/>
        <end position="418"/>
    </location>
</feature>
<gene>
    <name evidence="10" type="ORF">B5V51_4689</name>
</gene>
<dbReference type="Gene3D" id="1.20.1530.20">
    <property type="match status" value="1"/>
</dbReference>
<dbReference type="Pfam" id="PF01758">
    <property type="entry name" value="SBF"/>
    <property type="match status" value="1"/>
</dbReference>
<evidence type="ECO:0000256" key="8">
    <source>
        <dbReference type="SAM" id="Phobius"/>
    </source>
</evidence>
<keyword evidence="4" id="KW-0813">Transport</keyword>
<evidence type="ECO:0000256" key="5">
    <source>
        <dbReference type="ARBA" id="ARBA00022989"/>
    </source>
</evidence>
<evidence type="ECO:0000256" key="4">
    <source>
        <dbReference type="ARBA" id="ARBA00022847"/>
    </source>
</evidence>
<evidence type="ECO:0000313" key="10">
    <source>
        <dbReference type="EMBL" id="PCG78269.1"/>
    </source>
</evidence>
<dbReference type="GO" id="GO:0016020">
    <property type="term" value="C:membrane"/>
    <property type="evidence" value="ECO:0007669"/>
    <property type="project" value="UniProtKB-SubCell"/>
</dbReference>